<dbReference type="Gene3D" id="2.60.200.20">
    <property type="match status" value="1"/>
</dbReference>
<evidence type="ECO:0000313" key="4">
    <source>
        <dbReference type="EMBL" id="KAF6218365.1"/>
    </source>
</evidence>
<dbReference type="EMBL" id="JACCJB010000022">
    <property type="protein sequence ID" value="KAF6218365.1"/>
    <property type="molecule type" value="Genomic_DNA"/>
</dbReference>
<dbReference type="Pfam" id="PF00498">
    <property type="entry name" value="FHA"/>
    <property type="match status" value="1"/>
</dbReference>
<feature type="compositionally biased region" description="Basic and acidic residues" evidence="1">
    <location>
        <begin position="352"/>
        <end position="365"/>
    </location>
</feature>
<reference evidence="4 5" key="1">
    <citation type="journal article" date="2020" name="Genomics">
        <title>Complete, high-quality genomes from long-read metagenomic sequencing of two wolf lichen thalli reveals enigmatic genome architecture.</title>
        <authorList>
            <person name="McKenzie S.K."/>
            <person name="Walston R.F."/>
            <person name="Allen J.L."/>
        </authorList>
    </citation>
    <scope>NUCLEOTIDE SEQUENCE [LARGE SCALE GENOMIC DNA]</scope>
    <source>
        <strain evidence="4">WasteWater1</strain>
    </source>
</reference>
<evidence type="ECO:0000256" key="2">
    <source>
        <dbReference type="SAM" id="Phobius"/>
    </source>
</evidence>
<feature type="compositionally biased region" description="Basic residues" evidence="1">
    <location>
        <begin position="583"/>
        <end position="594"/>
    </location>
</feature>
<keyword evidence="2" id="KW-0472">Membrane</keyword>
<dbReference type="GeneID" id="59334117"/>
<dbReference type="Proteomes" id="UP000593566">
    <property type="component" value="Unassembled WGS sequence"/>
</dbReference>
<dbReference type="RefSeq" id="XP_037147800.1">
    <property type="nucleotide sequence ID" value="XM_037296619.1"/>
</dbReference>
<organism evidence="4 5">
    <name type="scientific">Letharia lupina</name>
    <dbReference type="NCBI Taxonomy" id="560253"/>
    <lineage>
        <taxon>Eukaryota</taxon>
        <taxon>Fungi</taxon>
        <taxon>Dikarya</taxon>
        <taxon>Ascomycota</taxon>
        <taxon>Pezizomycotina</taxon>
        <taxon>Lecanoromycetes</taxon>
        <taxon>OSLEUM clade</taxon>
        <taxon>Lecanoromycetidae</taxon>
        <taxon>Lecanorales</taxon>
        <taxon>Lecanorineae</taxon>
        <taxon>Parmeliaceae</taxon>
        <taxon>Letharia</taxon>
    </lineage>
</organism>
<dbReference type="PROSITE" id="PS50006">
    <property type="entry name" value="FHA_DOMAIN"/>
    <property type="match status" value="1"/>
</dbReference>
<feature type="transmembrane region" description="Helical" evidence="2">
    <location>
        <begin position="789"/>
        <end position="808"/>
    </location>
</feature>
<keyword evidence="5" id="KW-1185">Reference proteome</keyword>
<feature type="region of interest" description="Disordered" evidence="1">
    <location>
        <begin position="162"/>
        <end position="604"/>
    </location>
</feature>
<proteinExistence type="predicted"/>
<feature type="compositionally biased region" description="Acidic residues" evidence="1">
    <location>
        <begin position="198"/>
        <end position="212"/>
    </location>
</feature>
<accession>A0A8H6C7N9</accession>
<dbReference type="SUPFAM" id="SSF49879">
    <property type="entry name" value="SMAD/FHA domain"/>
    <property type="match status" value="1"/>
</dbReference>
<name>A0A8H6C7N9_9LECA</name>
<dbReference type="AlphaFoldDB" id="A0A8H6C7N9"/>
<feature type="region of interest" description="Disordered" evidence="1">
    <location>
        <begin position="762"/>
        <end position="783"/>
    </location>
</feature>
<feature type="compositionally biased region" description="Polar residues" evidence="1">
    <location>
        <begin position="240"/>
        <end position="252"/>
    </location>
</feature>
<dbReference type="InterPro" id="IPR008984">
    <property type="entry name" value="SMAD_FHA_dom_sf"/>
</dbReference>
<feature type="compositionally biased region" description="Acidic residues" evidence="1">
    <location>
        <begin position="297"/>
        <end position="308"/>
    </location>
</feature>
<comment type="caution">
    <text evidence="4">The sequence shown here is derived from an EMBL/GenBank/DDBJ whole genome shotgun (WGS) entry which is preliminary data.</text>
</comment>
<feature type="domain" description="FHA" evidence="3">
    <location>
        <begin position="37"/>
        <end position="98"/>
    </location>
</feature>
<feature type="compositionally biased region" description="Basic and acidic residues" evidence="1">
    <location>
        <begin position="373"/>
        <end position="382"/>
    </location>
</feature>
<keyword evidence="2" id="KW-0812">Transmembrane</keyword>
<feature type="region of interest" description="Disordered" evidence="1">
    <location>
        <begin position="645"/>
        <end position="672"/>
    </location>
</feature>
<protein>
    <recommendedName>
        <fullName evidence="3">FHA domain-containing protein</fullName>
    </recommendedName>
</protein>
<keyword evidence="2" id="KW-1133">Transmembrane helix</keyword>
<evidence type="ECO:0000313" key="5">
    <source>
        <dbReference type="Proteomes" id="UP000593566"/>
    </source>
</evidence>
<dbReference type="InterPro" id="IPR000253">
    <property type="entry name" value="FHA_dom"/>
</dbReference>
<feature type="compositionally biased region" description="Acidic residues" evidence="1">
    <location>
        <begin position="398"/>
        <end position="417"/>
    </location>
</feature>
<sequence length="824" mass="89465">MEMSNNNMEVKITLVPLGRDEKQNHRTIAVTPDNLSVSVGRASKNPSKGLLAAPDNAWFEYPILSRTHAKFTASCNQQEIYLQDCGSTHGTYIDKQRLEAGVEFAVVDGEVITFGQRVTSGAVTYPAKDFRVHSRWESRSEVHDSHSTTVMEAQRLVHTASISRPPFTNDFDHSSEPSREGSVQIVDSHRHTFSVPSTDDEVDSEDEEEEEVQIASSVQGDEEEVSAATTPDRQAVGKAYNNTEGEAQSSKTGPAPGETRGLNLKGPSLRDLLTETSKDGTSQENPINLEGVCTDVTDVDTESEDDGPDVLPFYEPSKADQPNRSRVWDDPQVAPQTSAVTMPTMMSVAQKQSDRDSETQRHRIIPETQAKMASEDEARGHEPTNVLADSTAGATDGFDSEDDDGFDYDPDFFDENLEPFPEPSILNVGIPNSSKPKVTFQVGSEKPHYTTLTPPFDEFRPPHLSDLSVSDAIDVSQPAGPSSAWAQRAPSPSDAALARKASDPKTSLGRDILDNFPVSQWPAAAKTTHSHSTEHALGNTASREEPIGAYSWPELQSPEPRLYDQGPFSSQPKVTVPTPRSPKPGHVKNQHKKPTVTWADPHEENGDMIMNADCFSRTGKQASKITIPSLVENYLAENPRSFKRKYGGMNGSDDVEATPNTPKPSPPVTRISGSKRTFAEANSEAVFSPYSLHRLRSHVDPTDFMWQSGEDNTTQRQLGLVDRDTPLPDAQPRENIFQTPTASISQGSAAEPAVGSASITTTVQGDDIEGPARKKARKSSPSPGGIGKFVMGVGFGLLGAAAAFIATIPASVYEEALREFGNAA</sequence>
<dbReference type="SMART" id="SM00240">
    <property type="entry name" value="FHA"/>
    <property type="match status" value="1"/>
</dbReference>
<evidence type="ECO:0000259" key="3">
    <source>
        <dbReference type="PROSITE" id="PS50006"/>
    </source>
</evidence>
<gene>
    <name evidence="4" type="ORF">HO133_005712</name>
</gene>
<evidence type="ECO:0000256" key="1">
    <source>
        <dbReference type="SAM" id="MobiDB-lite"/>
    </source>
</evidence>
<feature type="compositionally biased region" description="Basic and acidic residues" evidence="1">
    <location>
        <begin position="170"/>
        <end position="179"/>
    </location>
</feature>
<feature type="compositionally biased region" description="Basic and acidic residues" evidence="1">
    <location>
        <begin position="317"/>
        <end position="329"/>
    </location>
</feature>